<dbReference type="InterPro" id="IPR052943">
    <property type="entry name" value="TMTC_O-mannosyl-trnsfr"/>
</dbReference>
<evidence type="ECO:0000313" key="2">
    <source>
        <dbReference type="Proteomes" id="UP000249524"/>
    </source>
</evidence>
<dbReference type="InterPro" id="IPR019734">
    <property type="entry name" value="TPR_rpt"/>
</dbReference>
<accession>A0A328BKN7</accession>
<dbReference type="PANTHER" id="PTHR44809">
    <property type="match status" value="1"/>
</dbReference>
<sequence>MTDLNTRFQAALAAHQAGVLDKAEAMYRALPEHPKILQNLAVLLAALGRHAEAEALLRRSLELAPGVASAENSLGRQLMAQGRYAEGWPLMEARRRDPATPMPRLDLPSPEWMGEPLAGRHIVVVGEQGFGDQIMFARFLPLLREQSGRVSFVVGPPLKRLFQSLGVEVLAGDGSDPIPAGDCSAFLCSLPGRLGVTLDNLPPPAPLRGTAAASRGGVGVVVQGRPSQANDRNRSMTPAAAARLRALGRDLSPEATGARDFQETADIIAGLDLVISVDTAIAHLAASLGKPTWILLAQVGTDWRYERGRDGCRWYPSARLFRQPMAEDWDSVLSAVEAALAAR</sequence>
<dbReference type="SUPFAM" id="SSF48452">
    <property type="entry name" value="TPR-like"/>
    <property type="match status" value="1"/>
</dbReference>
<dbReference type="GO" id="GO:0016757">
    <property type="term" value="F:glycosyltransferase activity"/>
    <property type="evidence" value="ECO:0007669"/>
    <property type="project" value="InterPro"/>
</dbReference>
<dbReference type="InterPro" id="IPR002201">
    <property type="entry name" value="Glyco_trans_9"/>
</dbReference>
<dbReference type="Pfam" id="PF01075">
    <property type="entry name" value="Glyco_transf_9"/>
    <property type="match status" value="1"/>
</dbReference>
<dbReference type="EMBL" id="QFYS01000003">
    <property type="protein sequence ID" value="RAK66504.1"/>
    <property type="molecule type" value="Genomic_DNA"/>
</dbReference>
<organism evidence="1 2">
    <name type="scientific">Phenylobacterium kunshanense</name>
    <dbReference type="NCBI Taxonomy" id="1445034"/>
    <lineage>
        <taxon>Bacteria</taxon>
        <taxon>Pseudomonadati</taxon>
        <taxon>Pseudomonadota</taxon>
        <taxon>Alphaproteobacteria</taxon>
        <taxon>Caulobacterales</taxon>
        <taxon>Caulobacteraceae</taxon>
        <taxon>Phenylobacterium</taxon>
    </lineage>
</organism>
<dbReference type="InterPro" id="IPR011990">
    <property type="entry name" value="TPR-like_helical_dom_sf"/>
</dbReference>
<keyword evidence="2" id="KW-1185">Reference proteome</keyword>
<dbReference type="AlphaFoldDB" id="A0A328BKN7"/>
<dbReference type="Gene3D" id="3.40.50.2000">
    <property type="entry name" value="Glycogen Phosphorylase B"/>
    <property type="match status" value="1"/>
</dbReference>
<dbReference type="OrthoDB" id="7210153at2"/>
<dbReference type="RefSeq" id="WP_111275812.1">
    <property type="nucleotide sequence ID" value="NZ_QFYS01000003.1"/>
</dbReference>
<dbReference type="PANTHER" id="PTHR44809:SF1">
    <property type="entry name" value="PROTEIN O-MANNOSYL-TRANSFERASE TMTC1"/>
    <property type="match status" value="1"/>
</dbReference>
<reference evidence="1 2" key="1">
    <citation type="submission" date="2018-05" db="EMBL/GenBank/DDBJ databases">
        <authorList>
            <person name="Lanie J.A."/>
            <person name="Ng W.-L."/>
            <person name="Kazmierczak K.M."/>
            <person name="Andrzejewski T.M."/>
            <person name="Davidsen T.M."/>
            <person name="Wayne K.J."/>
            <person name="Tettelin H."/>
            <person name="Glass J.I."/>
            <person name="Rusch D."/>
            <person name="Podicherti R."/>
            <person name="Tsui H.-C.T."/>
            <person name="Winkler M.E."/>
        </authorList>
    </citation>
    <scope>NUCLEOTIDE SEQUENCE [LARGE SCALE GENOMIC DNA]</scope>
    <source>
        <strain evidence="1 2">BUT-10</strain>
    </source>
</reference>
<dbReference type="SMART" id="SM00028">
    <property type="entry name" value="TPR"/>
    <property type="match status" value="1"/>
</dbReference>
<comment type="caution">
    <text evidence="1">The sequence shown here is derived from an EMBL/GenBank/DDBJ whole genome shotgun (WGS) entry which is preliminary data.</text>
</comment>
<proteinExistence type="predicted"/>
<evidence type="ECO:0000313" key="1">
    <source>
        <dbReference type="EMBL" id="RAK66504.1"/>
    </source>
</evidence>
<name>A0A328BKN7_9CAUL</name>
<dbReference type="SUPFAM" id="SSF53756">
    <property type="entry name" value="UDP-Glycosyltransferase/glycogen phosphorylase"/>
    <property type="match status" value="1"/>
</dbReference>
<dbReference type="Gene3D" id="1.25.40.10">
    <property type="entry name" value="Tetratricopeptide repeat domain"/>
    <property type="match status" value="1"/>
</dbReference>
<protein>
    <submittedName>
        <fullName evidence="1">Uncharacterized protein</fullName>
    </submittedName>
</protein>
<dbReference type="Proteomes" id="UP000249524">
    <property type="component" value="Unassembled WGS sequence"/>
</dbReference>
<gene>
    <name evidence="1" type="ORF">DJ019_09695</name>
</gene>